<evidence type="ECO:0000313" key="3">
    <source>
        <dbReference type="Proteomes" id="UP000003100"/>
    </source>
</evidence>
<accession>C0CS00</accession>
<comment type="caution">
    <text evidence="2">The sequence shown here is derived from an EMBL/GenBank/DDBJ whole genome shotgun (WGS) entry which is preliminary data.</text>
</comment>
<name>C0CS00_BLAHS</name>
<proteinExistence type="predicted"/>
<dbReference type="HOGENOM" id="CLU_3022867_0_0_9"/>
<reference evidence="2 3" key="1">
    <citation type="submission" date="2009-01" db="EMBL/GenBank/DDBJ databases">
        <authorList>
            <person name="Fulton L."/>
            <person name="Clifton S."/>
            <person name="Fulton B."/>
            <person name="Xu J."/>
            <person name="Minx P."/>
            <person name="Pepin K.H."/>
            <person name="Johnson M."/>
            <person name="Bhonagiri V."/>
            <person name="Nash W.E."/>
            <person name="Mardis E.R."/>
            <person name="Wilson R.K."/>
        </authorList>
    </citation>
    <scope>NUCLEOTIDE SEQUENCE [LARGE SCALE GENOMIC DNA]</scope>
    <source>
        <strain evidence="3">DSM 10507 / JCM 14656 / S5a33</strain>
    </source>
</reference>
<gene>
    <name evidence="2" type="ORF">RUMHYD_03666</name>
</gene>
<dbReference type="EMBL" id="ACBZ01000195">
    <property type="protein sequence ID" value="EEG47453.1"/>
    <property type="molecule type" value="Genomic_DNA"/>
</dbReference>
<protein>
    <submittedName>
        <fullName evidence="2">Uncharacterized protein</fullName>
    </submittedName>
</protein>
<feature type="region of interest" description="Disordered" evidence="1">
    <location>
        <begin position="17"/>
        <end position="38"/>
    </location>
</feature>
<evidence type="ECO:0000313" key="2">
    <source>
        <dbReference type="EMBL" id="EEG47453.1"/>
    </source>
</evidence>
<evidence type="ECO:0000256" key="1">
    <source>
        <dbReference type="SAM" id="MobiDB-lite"/>
    </source>
</evidence>
<dbReference type="AlphaFoldDB" id="C0CS00"/>
<dbReference type="Proteomes" id="UP000003100">
    <property type="component" value="Unassembled WGS sequence"/>
</dbReference>
<organism evidence="2 3">
    <name type="scientific">Blautia hydrogenotrophica (strain DSM 10507 / JCM 14656 / S5a33)</name>
    <name type="common">Ruminococcus hydrogenotrophicus</name>
    <dbReference type="NCBI Taxonomy" id="476272"/>
    <lineage>
        <taxon>Bacteria</taxon>
        <taxon>Bacillati</taxon>
        <taxon>Bacillota</taxon>
        <taxon>Clostridia</taxon>
        <taxon>Lachnospirales</taxon>
        <taxon>Lachnospiraceae</taxon>
        <taxon>Blautia</taxon>
    </lineage>
</organism>
<sequence length="55" mass="6498">MQRRRLSFVMERIYENSSHNKNAPQRMRTPQWGISPRSGVAATRKVSKFFKNKGM</sequence>
<dbReference type="PATRIC" id="fig|476272.21.peg.346"/>
<reference evidence="2 3" key="2">
    <citation type="submission" date="2009-02" db="EMBL/GenBank/DDBJ databases">
        <title>Draft genome sequence of Blautia hydrogenotrophica DSM 10507 (Ruminococcus hydrogenotrophicus DSM 10507).</title>
        <authorList>
            <person name="Sudarsanam P."/>
            <person name="Ley R."/>
            <person name="Guruge J."/>
            <person name="Turnbaugh P.J."/>
            <person name="Mahowald M."/>
            <person name="Liep D."/>
            <person name="Gordon J."/>
        </authorList>
    </citation>
    <scope>NUCLEOTIDE SEQUENCE [LARGE SCALE GENOMIC DNA]</scope>
    <source>
        <strain evidence="3">DSM 10507 / JCM 14656 / S5a33</strain>
    </source>
</reference>
<keyword evidence="3" id="KW-1185">Reference proteome</keyword>